<organism evidence="3 4">
    <name type="scientific">Dreissena polymorpha</name>
    <name type="common">Zebra mussel</name>
    <name type="synonym">Mytilus polymorpha</name>
    <dbReference type="NCBI Taxonomy" id="45954"/>
    <lineage>
        <taxon>Eukaryota</taxon>
        <taxon>Metazoa</taxon>
        <taxon>Spiralia</taxon>
        <taxon>Lophotrochozoa</taxon>
        <taxon>Mollusca</taxon>
        <taxon>Bivalvia</taxon>
        <taxon>Autobranchia</taxon>
        <taxon>Heteroconchia</taxon>
        <taxon>Euheterodonta</taxon>
        <taxon>Imparidentia</taxon>
        <taxon>Neoheterodontei</taxon>
        <taxon>Myida</taxon>
        <taxon>Dreissenoidea</taxon>
        <taxon>Dreissenidae</taxon>
        <taxon>Dreissena</taxon>
    </lineage>
</organism>
<dbReference type="EMBL" id="JAIWYP010000014">
    <property type="protein sequence ID" value="KAH3708558.1"/>
    <property type="molecule type" value="Genomic_DNA"/>
</dbReference>
<dbReference type="Pfam" id="PF14765">
    <property type="entry name" value="PS-DH"/>
    <property type="match status" value="1"/>
</dbReference>
<dbReference type="Proteomes" id="UP000828390">
    <property type="component" value="Unassembled WGS sequence"/>
</dbReference>
<comment type="caution">
    <text evidence="1">Lacks conserved residue(s) required for the propagation of feature annotation.</text>
</comment>
<evidence type="ECO:0000313" key="4">
    <source>
        <dbReference type="Proteomes" id="UP000828390"/>
    </source>
</evidence>
<dbReference type="Gene3D" id="3.40.50.720">
    <property type="entry name" value="NAD(P)-binding Rossmann-like Domain"/>
    <property type="match status" value="1"/>
</dbReference>
<dbReference type="InterPro" id="IPR049900">
    <property type="entry name" value="PKS_mFAS_DH"/>
</dbReference>
<keyword evidence="4" id="KW-1185">Reference proteome</keyword>
<dbReference type="AlphaFoldDB" id="A0A9D4BWA0"/>
<proteinExistence type="predicted"/>
<dbReference type="InterPro" id="IPR042104">
    <property type="entry name" value="PKS_dehydratase_sf"/>
</dbReference>
<name>A0A9D4BWA0_DREPO</name>
<feature type="region of interest" description="C-terminal hotdog fold" evidence="1">
    <location>
        <begin position="60"/>
        <end position="214"/>
    </location>
</feature>
<dbReference type="PROSITE" id="PS52019">
    <property type="entry name" value="PKS_MFAS_DH"/>
    <property type="match status" value="1"/>
</dbReference>
<gene>
    <name evidence="3" type="ORF">DPMN_068012</name>
</gene>
<evidence type="ECO:0000313" key="3">
    <source>
        <dbReference type="EMBL" id="KAH3708558.1"/>
    </source>
</evidence>
<dbReference type="InterPro" id="IPR049551">
    <property type="entry name" value="PKS_DH_C"/>
</dbReference>
<reference evidence="3" key="2">
    <citation type="submission" date="2020-11" db="EMBL/GenBank/DDBJ databases">
        <authorList>
            <person name="McCartney M.A."/>
            <person name="Auch B."/>
            <person name="Kono T."/>
            <person name="Mallez S."/>
            <person name="Becker A."/>
            <person name="Gohl D.M."/>
            <person name="Silverstein K.A.T."/>
            <person name="Koren S."/>
            <person name="Bechman K.B."/>
            <person name="Herman A."/>
            <person name="Abrahante J.E."/>
            <person name="Garbe J."/>
        </authorList>
    </citation>
    <scope>NUCLEOTIDE SEQUENCE</scope>
    <source>
        <strain evidence="3">Duluth1</strain>
        <tissue evidence="3">Whole animal</tissue>
    </source>
</reference>
<feature type="region of interest" description="N-terminal hotdog fold" evidence="1">
    <location>
        <begin position="1"/>
        <end position="40"/>
    </location>
</feature>
<comment type="caution">
    <text evidence="3">The sequence shown here is derived from an EMBL/GenBank/DDBJ whole genome shotgun (WGS) entry which is preliminary data.</text>
</comment>
<accession>A0A9D4BWA0</accession>
<dbReference type="InterPro" id="IPR036291">
    <property type="entry name" value="NAD(P)-bd_dom_sf"/>
</dbReference>
<reference evidence="3" key="1">
    <citation type="journal article" date="2019" name="bioRxiv">
        <title>The Genome of the Zebra Mussel, Dreissena polymorpha: A Resource for Invasive Species Research.</title>
        <authorList>
            <person name="McCartney M.A."/>
            <person name="Auch B."/>
            <person name="Kono T."/>
            <person name="Mallez S."/>
            <person name="Zhang Y."/>
            <person name="Obille A."/>
            <person name="Becker A."/>
            <person name="Abrahante J.E."/>
            <person name="Garbe J."/>
            <person name="Badalamenti J.P."/>
            <person name="Herman A."/>
            <person name="Mangelson H."/>
            <person name="Liachko I."/>
            <person name="Sullivan S."/>
            <person name="Sone E.D."/>
            <person name="Koren S."/>
            <person name="Silverstein K.A.T."/>
            <person name="Beckman K.B."/>
            <person name="Gohl D.M."/>
        </authorList>
    </citation>
    <scope>NUCLEOTIDE SEQUENCE</scope>
    <source>
        <strain evidence="3">Duluth1</strain>
        <tissue evidence="3">Whole animal</tissue>
    </source>
</reference>
<evidence type="ECO:0000256" key="1">
    <source>
        <dbReference type="PROSITE-ProRule" id="PRU01363"/>
    </source>
</evidence>
<protein>
    <recommendedName>
        <fullName evidence="2">PKS/mFAS DH domain-containing protein</fullName>
    </recommendedName>
</protein>
<feature type="domain" description="PKS/mFAS DH" evidence="2">
    <location>
        <begin position="1"/>
        <end position="214"/>
    </location>
</feature>
<dbReference type="Gene3D" id="3.10.129.110">
    <property type="entry name" value="Polyketide synthase dehydratase"/>
    <property type="match status" value="1"/>
</dbReference>
<evidence type="ECO:0000259" key="2">
    <source>
        <dbReference type="PROSITE" id="PS52019"/>
    </source>
</evidence>
<dbReference type="SUPFAM" id="SSF51735">
    <property type="entry name" value="NAD(P)-binding Rossmann-fold domains"/>
    <property type="match status" value="1"/>
</dbReference>
<sequence>MEGKLKVVTKETGSEFVYFHIINEINVVCKGWTLFTENVVDDTVKIDIEEIEIDLAGKNAREMSRSEIYDRLERFGFKYGRNFKLLTSSVGTDQIAILNVEATREILKQSRSLSLHPCLTDTMIQSSMSVMVEQELNTTTGRNNVSFLPVAINSLQVHKKPVKRMKIIVQRINTTLLETVEQHHFRIILANTSGEIVAEIPNYTTYRKKESASAPCELRYKMEWQSSGLHDAVIVHNKTEGKYMFFGQDVDEKTKQKIEMHGLKYIDIDSISDVQNHLQQLQSSDTNAMLVYLKTGAFLLHDIGFDVKSCLDIVIDNCLFVTEFIKYCDDNHVQLYLVTENTQLVESLSAIKFNPISAAVWGFVRSVIVETRDFNVTLIDIQPSLFEIIEKLVTVVQKQTFRTS</sequence>